<accession>A0A1L9V4H5</accession>
<reference evidence="2" key="1">
    <citation type="journal article" date="2017" name="Genome Biol.">
        <title>Comparative genomics reveals high biological diversity and specific adaptations in the industrially and medically important fungal genus Aspergillus.</title>
        <authorList>
            <person name="de Vries R.P."/>
            <person name="Riley R."/>
            <person name="Wiebenga A."/>
            <person name="Aguilar-Osorio G."/>
            <person name="Amillis S."/>
            <person name="Uchima C.A."/>
            <person name="Anderluh G."/>
            <person name="Asadollahi M."/>
            <person name="Askin M."/>
            <person name="Barry K."/>
            <person name="Battaglia E."/>
            <person name="Bayram O."/>
            <person name="Benocci T."/>
            <person name="Braus-Stromeyer S.A."/>
            <person name="Caldana C."/>
            <person name="Canovas D."/>
            <person name="Cerqueira G.C."/>
            <person name="Chen F."/>
            <person name="Chen W."/>
            <person name="Choi C."/>
            <person name="Clum A."/>
            <person name="Dos Santos R.A."/>
            <person name="Damasio A.R."/>
            <person name="Diallinas G."/>
            <person name="Emri T."/>
            <person name="Fekete E."/>
            <person name="Flipphi M."/>
            <person name="Freyberg S."/>
            <person name="Gallo A."/>
            <person name="Gournas C."/>
            <person name="Habgood R."/>
            <person name="Hainaut M."/>
            <person name="Harispe M.L."/>
            <person name="Henrissat B."/>
            <person name="Hilden K.S."/>
            <person name="Hope R."/>
            <person name="Hossain A."/>
            <person name="Karabika E."/>
            <person name="Karaffa L."/>
            <person name="Karanyi Z."/>
            <person name="Krasevec N."/>
            <person name="Kuo A."/>
            <person name="Kusch H."/>
            <person name="LaButti K."/>
            <person name="Lagendijk E.L."/>
            <person name="Lapidus A."/>
            <person name="Levasseur A."/>
            <person name="Lindquist E."/>
            <person name="Lipzen A."/>
            <person name="Logrieco A.F."/>
            <person name="MacCabe A."/>
            <person name="Maekelae M.R."/>
            <person name="Malavazi I."/>
            <person name="Melin P."/>
            <person name="Meyer V."/>
            <person name="Mielnichuk N."/>
            <person name="Miskei M."/>
            <person name="Molnar A.P."/>
            <person name="Mule G."/>
            <person name="Ngan C.Y."/>
            <person name="Orejas M."/>
            <person name="Orosz E."/>
            <person name="Ouedraogo J.P."/>
            <person name="Overkamp K.M."/>
            <person name="Park H.-S."/>
            <person name="Perrone G."/>
            <person name="Piumi F."/>
            <person name="Punt P.J."/>
            <person name="Ram A.F."/>
            <person name="Ramon A."/>
            <person name="Rauscher S."/>
            <person name="Record E."/>
            <person name="Riano-Pachon D.M."/>
            <person name="Robert V."/>
            <person name="Roehrig J."/>
            <person name="Ruller R."/>
            <person name="Salamov A."/>
            <person name="Salih N.S."/>
            <person name="Samson R.A."/>
            <person name="Sandor E."/>
            <person name="Sanguinetti M."/>
            <person name="Schuetze T."/>
            <person name="Sepcic K."/>
            <person name="Shelest E."/>
            <person name="Sherlock G."/>
            <person name="Sophianopoulou V."/>
            <person name="Squina F.M."/>
            <person name="Sun H."/>
            <person name="Susca A."/>
            <person name="Todd R.B."/>
            <person name="Tsang A."/>
            <person name="Unkles S.E."/>
            <person name="van de Wiele N."/>
            <person name="van Rossen-Uffink D."/>
            <person name="Oliveira J.V."/>
            <person name="Vesth T.C."/>
            <person name="Visser J."/>
            <person name="Yu J.-H."/>
            <person name="Zhou M."/>
            <person name="Andersen M.R."/>
            <person name="Archer D.B."/>
            <person name="Baker S.E."/>
            <person name="Benoit I."/>
            <person name="Brakhage A.A."/>
            <person name="Braus G.H."/>
            <person name="Fischer R."/>
            <person name="Frisvad J.C."/>
            <person name="Goldman G.H."/>
            <person name="Houbraken J."/>
            <person name="Oakley B."/>
            <person name="Pocsi I."/>
            <person name="Scazzocchio C."/>
            <person name="Seiboth B."/>
            <person name="vanKuyk P.A."/>
            <person name="Wortman J."/>
            <person name="Dyer P.S."/>
            <person name="Grigoriev I.V."/>
        </authorList>
    </citation>
    <scope>NUCLEOTIDE SEQUENCE [LARGE SCALE GENOMIC DNA]</scope>
    <source>
        <strain evidence="2">CBS 516.65</strain>
    </source>
</reference>
<evidence type="ECO:0000313" key="2">
    <source>
        <dbReference type="Proteomes" id="UP000184300"/>
    </source>
</evidence>
<dbReference type="VEuPathDB" id="FungiDB:ASPGLDRAFT_1095679"/>
<dbReference type="RefSeq" id="XP_022395516.1">
    <property type="nucleotide sequence ID" value="XM_022539557.1"/>
</dbReference>
<organism evidence="1 2">
    <name type="scientific">Aspergillus glaucus CBS 516.65</name>
    <dbReference type="NCBI Taxonomy" id="1160497"/>
    <lineage>
        <taxon>Eukaryota</taxon>
        <taxon>Fungi</taxon>
        <taxon>Dikarya</taxon>
        <taxon>Ascomycota</taxon>
        <taxon>Pezizomycotina</taxon>
        <taxon>Eurotiomycetes</taxon>
        <taxon>Eurotiomycetidae</taxon>
        <taxon>Eurotiales</taxon>
        <taxon>Aspergillaceae</taxon>
        <taxon>Aspergillus</taxon>
        <taxon>Aspergillus subgen. Aspergillus</taxon>
    </lineage>
</organism>
<dbReference type="GeneID" id="34455818"/>
<evidence type="ECO:0000313" key="1">
    <source>
        <dbReference type="EMBL" id="OJJ78818.1"/>
    </source>
</evidence>
<name>A0A1L9V4H5_ASPGL</name>
<dbReference type="Proteomes" id="UP000184300">
    <property type="component" value="Unassembled WGS sequence"/>
</dbReference>
<proteinExistence type="predicted"/>
<protein>
    <submittedName>
        <fullName evidence="1">Uncharacterized protein</fullName>
    </submittedName>
</protein>
<sequence>MFKYFCFLDPVLLISYTLFCYWFQVLRHLPLLPSLHISVWGMNPSGCEYIIRLRPDGDMLQPRTYMFFPFDPRLGNHGSGPCESNWLLIFGLTDSFNPMIWLSHMAQAIFCGRFWLCTGESKPEWLQSFSGYHCYNPTSGRRIQSQA</sequence>
<dbReference type="OrthoDB" id="10469413at2759"/>
<dbReference type="EMBL" id="KV878926">
    <property type="protein sequence ID" value="OJJ78818.1"/>
    <property type="molecule type" value="Genomic_DNA"/>
</dbReference>
<dbReference type="AlphaFoldDB" id="A0A1L9V4H5"/>
<keyword evidence="2" id="KW-1185">Reference proteome</keyword>
<gene>
    <name evidence="1" type="ORF">ASPGLDRAFT_1095679</name>
</gene>